<dbReference type="Proteomes" id="UP000598196">
    <property type="component" value="Unassembled WGS sequence"/>
</dbReference>
<evidence type="ECO:0000313" key="2">
    <source>
        <dbReference type="Proteomes" id="UP000598196"/>
    </source>
</evidence>
<accession>A0A917YI63</accession>
<dbReference type="EMBL" id="BMLP01000001">
    <property type="protein sequence ID" value="GGO24223.1"/>
    <property type="molecule type" value="Genomic_DNA"/>
</dbReference>
<organism evidence="1 2">
    <name type="scientific">Gemmobacter aquaticus</name>
    <dbReference type="NCBI Taxonomy" id="490185"/>
    <lineage>
        <taxon>Bacteria</taxon>
        <taxon>Pseudomonadati</taxon>
        <taxon>Pseudomonadota</taxon>
        <taxon>Alphaproteobacteria</taxon>
        <taxon>Rhodobacterales</taxon>
        <taxon>Paracoccaceae</taxon>
        <taxon>Gemmobacter</taxon>
    </lineage>
</organism>
<proteinExistence type="predicted"/>
<keyword evidence="2" id="KW-1185">Reference proteome</keyword>
<name>A0A917YI63_9RHOB</name>
<gene>
    <name evidence="1" type="ORF">GCM10010991_02370</name>
</gene>
<dbReference type="AlphaFoldDB" id="A0A917YI63"/>
<comment type="caution">
    <text evidence="1">The sequence shown here is derived from an EMBL/GenBank/DDBJ whole genome shotgun (WGS) entry which is preliminary data.</text>
</comment>
<reference evidence="1 2" key="1">
    <citation type="journal article" date="2014" name="Int. J. Syst. Evol. Microbiol.">
        <title>Complete genome sequence of Corynebacterium casei LMG S-19264T (=DSM 44701T), isolated from a smear-ripened cheese.</title>
        <authorList>
            <consortium name="US DOE Joint Genome Institute (JGI-PGF)"/>
            <person name="Walter F."/>
            <person name="Albersmeier A."/>
            <person name="Kalinowski J."/>
            <person name="Ruckert C."/>
        </authorList>
    </citation>
    <scope>NUCLEOTIDE SEQUENCE [LARGE SCALE GENOMIC DNA]</scope>
    <source>
        <strain evidence="1 2">CGMCC 1.7029</strain>
    </source>
</reference>
<protein>
    <submittedName>
        <fullName evidence="1">Uncharacterized protein</fullName>
    </submittedName>
</protein>
<evidence type="ECO:0000313" key="1">
    <source>
        <dbReference type="EMBL" id="GGO24223.1"/>
    </source>
</evidence>
<sequence>MTCGAIRDLAPRAIAASTFVLAPKRNRFHIDRIVILTLSFSNNSDAASGEEDRMESITARAGMAQPLASIG</sequence>